<name>A0AA38FDV3_TAXCH</name>
<dbReference type="CDD" id="cd02440">
    <property type="entry name" value="AdoMet_MTases"/>
    <property type="match status" value="1"/>
</dbReference>
<reference evidence="2 3" key="1">
    <citation type="journal article" date="2021" name="Nat. Plants">
        <title>The Taxus genome provides insights into paclitaxel biosynthesis.</title>
        <authorList>
            <person name="Xiong X."/>
            <person name="Gou J."/>
            <person name="Liao Q."/>
            <person name="Li Y."/>
            <person name="Zhou Q."/>
            <person name="Bi G."/>
            <person name="Li C."/>
            <person name="Du R."/>
            <person name="Wang X."/>
            <person name="Sun T."/>
            <person name="Guo L."/>
            <person name="Liang H."/>
            <person name="Lu P."/>
            <person name="Wu Y."/>
            <person name="Zhang Z."/>
            <person name="Ro D.K."/>
            <person name="Shang Y."/>
            <person name="Huang S."/>
            <person name="Yan J."/>
        </authorList>
    </citation>
    <scope>NUCLEOTIDE SEQUENCE [LARGE SCALE GENOMIC DNA]</scope>
    <source>
        <strain evidence="2">Ta-2019</strain>
    </source>
</reference>
<proteinExistence type="predicted"/>
<gene>
    <name evidence="2" type="ORF">KI387_014532</name>
</gene>
<accession>A0AA38FDV3</accession>
<feature type="non-terminal residue" evidence="2">
    <location>
        <position position="1"/>
    </location>
</feature>
<dbReference type="InterPro" id="IPR029063">
    <property type="entry name" value="SAM-dependent_MTases_sf"/>
</dbReference>
<sequence length="239" mass="26843">FPNAKVYGSVSKEYARTRPGYPPHLFSFLSSLTPHHDLAWDVGTGNGQAAIQIAEYYKKVVATDTSEQQLQQAQPRPNITYAVTPPVIPDHLLNSIVGPDSSVDLITVATAVHWFDLPKFYPQVKRLLKKPNGVIAVWTYTKPSVDPAVDAVCERFYHRVLPFFQPPAKLAFEEYESLPFPFTEVQSIRMEIEEERTFDEYLGVFKTSSALAANQGLLSDELSKEFEAAWDAPAHVTRT</sequence>
<evidence type="ECO:0000313" key="2">
    <source>
        <dbReference type="EMBL" id="KAH9302949.1"/>
    </source>
</evidence>
<comment type="caution">
    <text evidence="2">The sequence shown here is derived from an EMBL/GenBank/DDBJ whole genome shotgun (WGS) entry which is preliminary data.</text>
</comment>
<evidence type="ECO:0000259" key="1">
    <source>
        <dbReference type="Pfam" id="PF08241"/>
    </source>
</evidence>
<dbReference type="Proteomes" id="UP000824469">
    <property type="component" value="Unassembled WGS sequence"/>
</dbReference>
<protein>
    <recommendedName>
        <fullName evidence="1">Methyltransferase type 11 domain-containing protein</fullName>
    </recommendedName>
</protein>
<dbReference type="OMA" id="FEPCARW"/>
<dbReference type="InterPro" id="IPR013216">
    <property type="entry name" value="Methyltransf_11"/>
</dbReference>
<dbReference type="SUPFAM" id="SSF53335">
    <property type="entry name" value="S-adenosyl-L-methionine-dependent methyltransferases"/>
    <property type="match status" value="1"/>
</dbReference>
<evidence type="ECO:0000313" key="3">
    <source>
        <dbReference type="Proteomes" id="UP000824469"/>
    </source>
</evidence>
<feature type="non-terminal residue" evidence="2">
    <location>
        <position position="239"/>
    </location>
</feature>
<dbReference type="Gene3D" id="3.40.50.150">
    <property type="entry name" value="Vaccinia Virus protein VP39"/>
    <property type="match status" value="1"/>
</dbReference>
<dbReference type="Pfam" id="PF08241">
    <property type="entry name" value="Methyltransf_11"/>
    <property type="match status" value="1"/>
</dbReference>
<dbReference type="PANTHER" id="PTHR45180">
    <property type="entry name" value="OS01G0307686 PROTEIN"/>
    <property type="match status" value="1"/>
</dbReference>
<dbReference type="GO" id="GO:0008757">
    <property type="term" value="F:S-adenosylmethionine-dependent methyltransferase activity"/>
    <property type="evidence" value="ECO:0007669"/>
    <property type="project" value="InterPro"/>
</dbReference>
<feature type="domain" description="Methyltransferase type 11" evidence="1">
    <location>
        <begin position="41"/>
        <end position="136"/>
    </location>
</feature>
<organism evidence="2 3">
    <name type="scientific">Taxus chinensis</name>
    <name type="common">Chinese yew</name>
    <name type="synonym">Taxus wallichiana var. chinensis</name>
    <dbReference type="NCBI Taxonomy" id="29808"/>
    <lineage>
        <taxon>Eukaryota</taxon>
        <taxon>Viridiplantae</taxon>
        <taxon>Streptophyta</taxon>
        <taxon>Embryophyta</taxon>
        <taxon>Tracheophyta</taxon>
        <taxon>Spermatophyta</taxon>
        <taxon>Pinopsida</taxon>
        <taxon>Pinidae</taxon>
        <taxon>Conifers II</taxon>
        <taxon>Cupressales</taxon>
        <taxon>Taxaceae</taxon>
        <taxon>Taxus</taxon>
    </lineage>
</organism>
<dbReference type="PANTHER" id="PTHR45180:SF1">
    <property type="entry name" value="OS01G0307686 PROTEIN"/>
    <property type="match status" value="1"/>
</dbReference>
<keyword evidence="3" id="KW-1185">Reference proteome</keyword>
<dbReference type="AlphaFoldDB" id="A0AA38FDV3"/>
<dbReference type="EMBL" id="JAHRHJ020000009">
    <property type="protein sequence ID" value="KAH9302949.1"/>
    <property type="molecule type" value="Genomic_DNA"/>
</dbReference>